<dbReference type="EMBL" id="MU853414">
    <property type="protein sequence ID" value="KAK4132866.1"/>
    <property type="molecule type" value="Genomic_DNA"/>
</dbReference>
<dbReference type="Proteomes" id="UP001304895">
    <property type="component" value="Unassembled WGS sequence"/>
</dbReference>
<comment type="caution">
    <text evidence="2">The sequence shown here is derived from an EMBL/GenBank/DDBJ whole genome shotgun (WGS) entry which is preliminary data.</text>
</comment>
<evidence type="ECO:0000313" key="3">
    <source>
        <dbReference type="Proteomes" id="UP001304895"/>
    </source>
</evidence>
<dbReference type="AlphaFoldDB" id="A0AAN6UHR6"/>
<evidence type="ECO:0000313" key="2">
    <source>
        <dbReference type="EMBL" id="KAK4132866.1"/>
    </source>
</evidence>
<feature type="region of interest" description="Disordered" evidence="1">
    <location>
        <begin position="212"/>
        <end position="238"/>
    </location>
</feature>
<feature type="region of interest" description="Disordered" evidence="1">
    <location>
        <begin position="452"/>
        <end position="476"/>
    </location>
</feature>
<protein>
    <submittedName>
        <fullName evidence="2">Uncharacterized protein</fullName>
    </submittedName>
</protein>
<gene>
    <name evidence="2" type="ORF">BT67DRAFT_383879</name>
</gene>
<organism evidence="2 3">
    <name type="scientific">Trichocladium antarcticum</name>
    <dbReference type="NCBI Taxonomy" id="1450529"/>
    <lineage>
        <taxon>Eukaryota</taxon>
        <taxon>Fungi</taxon>
        <taxon>Dikarya</taxon>
        <taxon>Ascomycota</taxon>
        <taxon>Pezizomycotina</taxon>
        <taxon>Sordariomycetes</taxon>
        <taxon>Sordariomycetidae</taxon>
        <taxon>Sordariales</taxon>
        <taxon>Chaetomiaceae</taxon>
        <taxon>Trichocladium</taxon>
    </lineage>
</organism>
<reference evidence="2" key="2">
    <citation type="submission" date="2023-05" db="EMBL/GenBank/DDBJ databases">
        <authorList>
            <consortium name="Lawrence Berkeley National Laboratory"/>
            <person name="Steindorff A."/>
            <person name="Hensen N."/>
            <person name="Bonometti L."/>
            <person name="Westerberg I."/>
            <person name="Brannstrom I.O."/>
            <person name="Guillou S."/>
            <person name="Cros-Aarteil S."/>
            <person name="Calhoun S."/>
            <person name="Haridas S."/>
            <person name="Kuo A."/>
            <person name="Mondo S."/>
            <person name="Pangilinan J."/>
            <person name="Riley R."/>
            <person name="Labutti K."/>
            <person name="Andreopoulos B."/>
            <person name="Lipzen A."/>
            <person name="Chen C."/>
            <person name="Yanf M."/>
            <person name="Daum C."/>
            <person name="Ng V."/>
            <person name="Clum A."/>
            <person name="Ohm R."/>
            <person name="Martin F."/>
            <person name="Silar P."/>
            <person name="Natvig D."/>
            <person name="Lalanne C."/>
            <person name="Gautier V."/>
            <person name="Ament-Velasquez S.L."/>
            <person name="Kruys A."/>
            <person name="Hutchinson M.I."/>
            <person name="Powell A.J."/>
            <person name="Barry K."/>
            <person name="Miller A.N."/>
            <person name="Grigoriev I.V."/>
            <person name="Debuchy R."/>
            <person name="Gladieux P."/>
            <person name="Thoren M.H."/>
            <person name="Johannesson H."/>
        </authorList>
    </citation>
    <scope>NUCLEOTIDE SEQUENCE</scope>
    <source>
        <strain evidence="2">CBS 123565</strain>
    </source>
</reference>
<proteinExistence type="predicted"/>
<keyword evidence="3" id="KW-1185">Reference proteome</keyword>
<accession>A0AAN6UHR6</accession>
<reference evidence="2" key="1">
    <citation type="journal article" date="2023" name="Mol. Phylogenet. Evol.">
        <title>Genome-scale phylogeny and comparative genomics of the fungal order Sordariales.</title>
        <authorList>
            <person name="Hensen N."/>
            <person name="Bonometti L."/>
            <person name="Westerberg I."/>
            <person name="Brannstrom I.O."/>
            <person name="Guillou S."/>
            <person name="Cros-Aarteil S."/>
            <person name="Calhoun S."/>
            <person name="Haridas S."/>
            <person name="Kuo A."/>
            <person name="Mondo S."/>
            <person name="Pangilinan J."/>
            <person name="Riley R."/>
            <person name="LaButti K."/>
            <person name="Andreopoulos B."/>
            <person name="Lipzen A."/>
            <person name="Chen C."/>
            <person name="Yan M."/>
            <person name="Daum C."/>
            <person name="Ng V."/>
            <person name="Clum A."/>
            <person name="Steindorff A."/>
            <person name="Ohm R.A."/>
            <person name="Martin F."/>
            <person name="Silar P."/>
            <person name="Natvig D.O."/>
            <person name="Lalanne C."/>
            <person name="Gautier V."/>
            <person name="Ament-Velasquez S.L."/>
            <person name="Kruys A."/>
            <person name="Hutchinson M.I."/>
            <person name="Powell A.J."/>
            <person name="Barry K."/>
            <person name="Miller A.N."/>
            <person name="Grigoriev I.V."/>
            <person name="Debuchy R."/>
            <person name="Gladieux P."/>
            <person name="Hiltunen Thoren M."/>
            <person name="Johannesson H."/>
        </authorList>
    </citation>
    <scope>NUCLEOTIDE SEQUENCE</scope>
    <source>
        <strain evidence="2">CBS 123565</strain>
    </source>
</reference>
<evidence type="ECO:0000256" key="1">
    <source>
        <dbReference type="SAM" id="MobiDB-lite"/>
    </source>
</evidence>
<sequence length="476" mass="52484">MLDALVDLGSIKVTGKKPNLSLTVSSSFTISPPPLWPITLTADELSRASSSGNIWVSKAGSCQIEVLTLVNDEPPDFAFEPSTVAAIVSLASECPIWKHIGLELRADHTSNARPNQGLSQSSFFLHHPDLSSEMIAPSDVPSARFQSLRCEVNYCIRLPWTKPDETRQQPTAEPLISNQDVPQTHPCHTYGLRGNLRRTKKASVAQEEIDRALINPPSSSHPKSEPTPDDPLPEGMGSLEPEAMIEEMASLLDFAFRKLIGVKKAAPGKKMFKTTPSPSLIDIAPAVWNLQYLQARISDCNSLDCLDQFKHNDSLVDMGSYTLMAEHGLYSEMAEEVLNDPAFFETHGWPHSNESYEMGDGELSSDDGTNGLEADYFYTDGHGNVYPVETRAVLEADEIEWPSTPQPLELFGFNHDAEEVELYADENTTQPFIMYHEVQQWPIASGVPVHTQDAAGQTWSRSGPDESLWFGRSAGT</sequence>
<name>A0AAN6UHR6_9PEZI</name>